<dbReference type="EMBL" id="JAIQCV010000012">
    <property type="protein sequence ID" value="KAH1038280.1"/>
    <property type="molecule type" value="Genomic_DNA"/>
</dbReference>
<dbReference type="AlphaFoldDB" id="A0A9D3UCW4"/>
<proteinExistence type="predicted"/>
<sequence>MGLMDEPDEEDALYVQHEDFNDQRCRLKGVVQFSNKDVCIVFIKQYSLKVLVDYKVTISNLTLYIGKCWDADEGWPLCKCINSLVEAKLTIHVVVLVVELQARYGYNVSYWKAWDGQQLAMREQHGYWDDSYNGLWLYRRKFCREAGRGLTPNKNVQFN</sequence>
<comment type="caution">
    <text evidence="1">The sequence shown here is derived from an EMBL/GenBank/DDBJ whole genome shotgun (WGS) entry which is preliminary data.</text>
</comment>
<keyword evidence="2" id="KW-1185">Reference proteome</keyword>
<dbReference type="Proteomes" id="UP000828251">
    <property type="component" value="Unassembled WGS sequence"/>
</dbReference>
<dbReference type="OrthoDB" id="1410710at2759"/>
<protein>
    <submittedName>
        <fullName evidence="1">Uncharacterized protein</fullName>
    </submittedName>
</protein>
<gene>
    <name evidence="1" type="ORF">J1N35_040023</name>
</gene>
<organism evidence="1 2">
    <name type="scientific">Gossypium stocksii</name>
    <dbReference type="NCBI Taxonomy" id="47602"/>
    <lineage>
        <taxon>Eukaryota</taxon>
        <taxon>Viridiplantae</taxon>
        <taxon>Streptophyta</taxon>
        <taxon>Embryophyta</taxon>
        <taxon>Tracheophyta</taxon>
        <taxon>Spermatophyta</taxon>
        <taxon>Magnoliopsida</taxon>
        <taxon>eudicotyledons</taxon>
        <taxon>Gunneridae</taxon>
        <taxon>Pentapetalae</taxon>
        <taxon>rosids</taxon>
        <taxon>malvids</taxon>
        <taxon>Malvales</taxon>
        <taxon>Malvaceae</taxon>
        <taxon>Malvoideae</taxon>
        <taxon>Gossypium</taxon>
    </lineage>
</organism>
<evidence type="ECO:0000313" key="2">
    <source>
        <dbReference type="Proteomes" id="UP000828251"/>
    </source>
</evidence>
<reference evidence="1 2" key="1">
    <citation type="journal article" date="2021" name="Plant Biotechnol. J.">
        <title>Multi-omics assisted identification of the key and species-specific regulatory components of drought-tolerant mechanisms in Gossypium stocksii.</title>
        <authorList>
            <person name="Yu D."/>
            <person name="Ke L."/>
            <person name="Zhang D."/>
            <person name="Wu Y."/>
            <person name="Sun Y."/>
            <person name="Mei J."/>
            <person name="Sun J."/>
            <person name="Sun Y."/>
        </authorList>
    </citation>
    <scope>NUCLEOTIDE SEQUENCE [LARGE SCALE GENOMIC DNA]</scope>
    <source>
        <strain evidence="2">cv. E1</strain>
        <tissue evidence="1">Leaf</tissue>
    </source>
</reference>
<name>A0A9D3UCW4_9ROSI</name>
<accession>A0A9D3UCW4</accession>
<evidence type="ECO:0000313" key="1">
    <source>
        <dbReference type="EMBL" id="KAH1038280.1"/>
    </source>
</evidence>